<proteinExistence type="predicted"/>
<evidence type="ECO:0000313" key="2">
    <source>
        <dbReference type="Proteomes" id="UP001189429"/>
    </source>
</evidence>
<comment type="caution">
    <text evidence="1">The sequence shown here is derived from an EMBL/GenBank/DDBJ whole genome shotgun (WGS) entry which is preliminary data.</text>
</comment>
<gene>
    <name evidence="1" type="ORF">PCOR1329_LOCUS36655</name>
</gene>
<organism evidence="1 2">
    <name type="scientific">Prorocentrum cordatum</name>
    <dbReference type="NCBI Taxonomy" id="2364126"/>
    <lineage>
        <taxon>Eukaryota</taxon>
        <taxon>Sar</taxon>
        <taxon>Alveolata</taxon>
        <taxon>Dinophyceae</taxon>
        <taxon>Prorocentrales</taxon>
        <taxon>Prorocentraceae</taxon>
        <taxon>Prorocentrum</taxon>
    </lineage>
</organism>
<dbReference type="InterPro" id="IPR036770">
    <property type="entry name" value="Ankyrin_rpt-contain_sf"/>
</dbReference>
<reference evidence="1" key="1">
    <citation type="submission" date="2023-10" db="EMBL/GenBank/DDBJ databases">
        <authorList>
            <person name="Chen Y."/>
            <person name="Shah S."/>
            <person name="Dougan E. K."/>
            <person name="Thang M."/>
            <person name="Chan C."/>
        </authorList>
    </citation>
    <scope>NUCLEOTIDE SEQUENCE [LARGE SCALE GENOMIC DNA]</scope>
</reference>
<accession>A0ABN9T8P3</accession>
<evidence type="ECO:0000313" key="1">
    <source>
        <dbReference type="EMBL" id="CAK0841453.1"/>
    </source>
</evidence>
<dbReference type="EMBL" id="CAUYUJ010014457">
    <property type="protein sequence ID" value="CAK0841453.1"/>
    <property type="molecule type" value="Genomic_DNA"/>
</dbReference>
<name>A0ABN9T8P3_9DINO</name>
<dbReference type="Proteomes" id="UP001189429">
    <property type="component" value="Unassembled WGS sequence"/>
</dbReference>
<evidence type="ECO:0008006" key="3">
    <source>
        <dbReference type="Google" id="ProtNLM"/>
    </source>
</evidence>
<keyword evidence="2" id="KW-1185">Reference proteome</keyword>
<feature type="non-terminal residue" evidence="1">
    <location>
        <position position="1"/>
    </location>
</feature>
<protein>
    <recommendedName>
        <fullName evidence="3">ANK_REP_REGION domain-containing protein</fullName>
    </recommendedName>
</protein>
<dbReference type="Gene3D" id="1.25.40.20">
    <property type="entry name" value="Ankyrin repeat-containing domain"/>
    <property type="match status" value="1"/>
</dbReference>
<sequence length="160" mass="17130">GKHIRCSGVLFLLRSKDPCGSAPLHLACRFPPTAGHGADPVDPSVSLRVEVVALLLRAGAAPSAVDAAGRRPVAPRGPDLRRFGRDERSAVEVALVPGFCAASVPACDRLRAMLLAAERQWRRRSLAVLRAQLQRGRSERSNACLDCLGGDEAKCILEFL</sequence>